<dbReference type="PROSITE" id="PS51184">
    <property type="entry name" value="JMJC"/>
    <property type="match status" value="1"/>
</dbReference>
<evidence type="ECO:0000313" key="3">
    <source>
        <dbReference type="EMBL" id="KAK5529437.1"/>
    </source>
</evidence>
<evidence type="ECO:0000313" key="4">
    <source>
        <dbReference type="Proteomes" id="UP001345827"/>
    </source>
</evidence>
<dbReference type="InterPro" id="IPR014710">
    <property type="entry name" value="RmlC-like_jellyroll"/>
</dbReference>
<feature type="domain" description="JmjC" evidence="2">
    <location>
        <begin position="210"/>
        <end position="444"/>
    </location>
</feature>
<dbReference type="AlphaFoldDB" id="A0AAV9PWU1"/>
<dbReference type="SMART" id="SM00558">
    <property type="entry name" value="JmjC"/>
    <property type="match status" value="1"/>
</dbReference>
<proteinExistence type="predicted"/>
<sequence>MSSPATTATPILLQLIEDYHSFNPGGVPVLPYPTYLDFSKQVNRGRPCVYRLDPDDQPARQASQVNRSSRLSKLRTELETILSCPAFSWTKESLCAKVTQHVEVAVTPDGRADSLYPLPRDSPSPNNDRVDTNAETLDLSNGGGRQHEDLEAASEHEAEQEEVFVQPATLNMSLSSLFDKLSRPFDSDINNNDNTVTPNDPPQQANPIYYLQSQNSNLTTTPLSPLLSDLPRNLPFAEPVLGDPEAINIWMGTGASVTSTHRDPYENLYLVLRGKKKFTLYAPVDEVCLHASKVRTAHHVLERDGTFRIALDTPHQPSSSASASSSSPNTAAATHTGTDANDSDSESDSEAGTDDNRIPWIPIDPLNLPTPDVLASKYPYYQYSHPLTVTVSEGEILYLPAGWFHHVSQECGVWDDGEIAPCIAVNYWYDMDYEGEKYAMREMLGRLVEAARRETDQRKQS</sequence>
<dbReference type="InterPro" id="IPR003347">
    <property type="entry name" value="JmjC_dom"/>
</dbReference>
<dbReference type="PANTHER" id="PTHR12461">
    <property type="entry name" value="HYPOXIA-INDUCIBLE FACTOR 1 ALPHA INHIBITOR-RELATED"/>
    <property type="match status" value="1"/>
</dbReference>
<name>A0AAV9PWU1_9PEZI</name>
<reference evidence="3 4" key="1">
    <citation type="submission" date="2023-06" db="EMBL/GenBank/DDBJ databases">
        <title>Black Yeasts Isolated from many extreme environments.</title>
        <authorList>
            <person name="Coleine C."/>
            <person name="Stajich J.E."/>
            <person name="Selbmann L."/>
        </authorList>
    </citation>
    <scope>NUCLEOTIDE SEQUENCE [LARGE SCALE GENOMIC DNA]</scope>
    <source>
        <strain evidence="3 4">CCFEE 5887</strain>
    </source>
</reference>
<organism evidence="3 4">
    <name type="scientific">Vermiconidia calcicola</name>
    <dbReference type="NCBI Taxonomy" id="1690605"/>
    <lineage>
        <taxon>Eukaryota</taxon>
        <taxon>Fungi</taxon>
        <taxon>Dikarya</taxon>
        <taxon>Ascomycota</taxon>
        <taxon>Pezizomycotina</taxon>
        <taxon>Dothideomycetes</taxon>
        <taxon>Dothideomycetidae</taxon>
        <taxon>Mycosphaerellales</taxon>
        <taxon>Extremaceae</taxon>
        <taxon>Vermiconidia</taxon>
    </lineage>
</organism>
<feature type="compositionally biased region" description="Polar residues" evidence="1">
    <location>
        <begin position="123"/>
        <end position="139"/>
    </location>
</feature>
<dbReference type="Gene3D" id="2.60.120.10">
    <property type="entry name" value="Jelly Rolls"/>
    <property type="match status" value="2"/>
</dbReference>
<gene>
    <name evidence="3" type="ORF">LTR25_009683</name>
</gene>
<keyword evidence="4" id="KW-1185">Reference proteome</keyword>
<dbReference type="InterPro" id="IPR041667">
    <property type="entry name" value="Cupin_8"/>
</dbReference>
<feature type="compositionally biased region" description="Basic and acidic residues" evidence="1">
    <location>
        <begin position="145"/>
        <end position="157"/>
    </location>
</feature>
<dbReference type="PANTHER" id="PTHR12461:SF99">
    <property type="entry name" value="BIFUNCTIONAL PEPTIDASE AND (3S)-LYSYL HYDROXYLASE JMJD7"/>
    <property type="match status" value="1"/>
</dbReference>
<evidence type="ECO:0000259" key="2">
    <source>
        <dbReference type="PROSITE" id="PS51184"/>
    </source>
</evidence>
<feature type="compositionally biased region" description="Low complexity" evidence="1">
    <location>
        <begin position="317"/>
        <end position="340"/>
    </location>
</feature>
<comment type="caution">
    <text evidence="3">The sequence shown here is derived from an EMBL/GenBank/DDBJ whole genome shotgun (WGS) entry which is preliminary data.</text>
</comment>
<dbReference type="SUPFAM" id="SSF51197">
    <property type="entry name" value="Clavaminate synthase-like"/>
    <property type="match status" value="1"/>
</dbReference>
<dbReference type="Pfam" id="PF13621">
    <property type="entry name" value="Cupin_8"/>
    <property type="match status" value="1"/>
</dbReference>
<feature type="region of interest" description="Disordered" evidence="1">
    <location>
        <begin position="311"/>
        <end position="361"/>
    </location>
</feature>
<feature type="region of interest" description="Disordered" evidence="1">
    <location>
        <begin position="110"/>
        <end position="159"/>
    </location>
</feature>
<protein>
    <recommendedName>
        <fullName evidence="2">JmjC domain-containing protein</fullName>
    </recommendedName>
</protein>
<dbReference type="Proteomes" id="UP001345827">
    <property type="component" value="Unassembled WGS sequence"/>
</dbReference>
<evidence type="ECO:0000256" key="1">
    <source>
        <dbReference type="SAM" id="MobiDB-lite"/>
    </source>
</evidence>
<accession>A0AAV9PWU1</accession>
<feature type="compositionally biased region" description="Acidic residues" evidence="1">
    <location>
        <begin position="341"/>
        <end position="353"/>
    </location>
</feature>
<dbReference type="EMBL" id="JAXLQG010000022">
    <property type="protein sequence ID" value="KAK5529437.1"/>
    <property type="molecule type" value="Genomic_DNA"/>
</dbReference>